<gene>
    <name evidence="6" type="ORF">AABB31_17570</name>
</gene>
<evidence type="ECO:0000256" key="3">
    <source>
        <dbReference type="ARBA" id="ARBA00023125"/>
    </source>
</evidence>
<dbReference type="PANTHER" id="PTHR30427:SF1">
    <property type="entry name" value="TRANSCRIPTIONAL ACTIVATOR PROTEIN LYSR"/>
    <property type="match status" value="1"/>
</dbReference>
<dbReference type="SUPFAM" id="SSF46785">
    <property type="entry name" value="Winged helix' DNA-binding domain"/>
    <property type="match status" value="1"/>
</dbReference>
<evidence type="ECO:0000256" key="4">
    <source>
        <dbReference type="ARBA" id="ARBA00023163"/>
    </source>
</evidence>
<keyword evidence="2" id="KW-0805">Transcription regulation</keyword>
<dbReference type="KEGG" id="yrh:AABB31_17570"/>
<organism evidence="6 7">
    <name type="scientific">Yoonia rhodophyticola</name>
    <dbReference type="NCBI Taxonomy" id="3137370"/>
    <lineage>
        <taxon>Bacteria</taxon>
        <taxon>Pseudomonadati</taxon>
        <taxon>Pseudomonadota</taxon>
        <taxon>Alphaproteobacteria</taxon>
        <taxon>Rhodobacterales</taxon>
        <taxon>Paracoccaceae</taxon>
        <taxon>Yoonia</taxon>
    </lineage>
</organism>
<dbReference type="InterPro" id="IPR036388">
    <property type="entry name" value="WH-like_DNA-bd_sf"/>
</dbReference>
<dbReference type="Proteomes" id="UP001470809">
    <property type="component" value="Chromosome"/>
</dbReference>
<dbReference type="InterPro" id="IPR000847">
    <property type="entry name" value="LysR_HTH_N"/>
</dbReference>
<reference evidence="6 7" key="2">
    <citation type="submission" date="2024-08" db="EMBL/GenBank/DDBJ databases">
        <title>Phylogenomic analyses of a clade within the roseobacter group suggest taxonomic reassignments of species of the genera Aestuariivita, Citreicella, Loktanella, Nautella, Pelagibaca, Ruegeria, Thalassobius, Thiobacimonas and Tropicibacter, and the proposal o.</title>
        <authorList>
            <person name="Jeon C.O."/>
        </authorList>
    </citation>
    <scope>NUCLEOTIDE SEQUENCE [LARGE SCALE GENOMIC DNA]</scope>
    <source>
        <strain evidence="6 7">SS1-5</strain>
    </source>
</reference>
<dbReference type="GO" id="GO:0043565">
    <property type="term" value="F:sequence-specific DNA binding"/>
    <property type="evidence" value="ECO:0007669"/>
    <property type="project" value="TreeGrafter"/>
</dbReference>
<dbReference type="Gene3D" id="3.40.190.10">
    <property type="entry name" value="Periplasmic binding protein-like II"/>
    <property type="match status" value="2"/>
</dbReference>
<dbReference type="InterPro" id="IPR005119">
    <property type="entry name" value="LysR_subst-bd"/>
</dbReference>
<dbReference type="EMBL" id="CP151767">
    <property type="protein sequence ID" value="WZU66797.2"/>
    <property type="molecule type" value="Genomic_DNA"/>
</dbReference>
<feature type="domain" description="HTH lysR-type" evidence="5">
    <location>
        <begin position="1"/>
        <end position="58"/>
    </location>
</feature>
<comment type="similarity">
    <text evidence="1">Belongs to the LysR transcriptional regulatory family.</text>
</comment>
<dbReference type="GO" id="GO:0003700">
    <property type="term" value="F:DNA-binding transcription factor activity"/>
    <property type="evidence" value="ECO:0007669"/>
    <property type="project" value="InterPro"/>
</dbReference>
<accession>A0AAN0NI21</accession>
<dbReference type="RefSeq" id="WP_373635343.1">
    <property type="nucleotide sequence ID" value="NZ_CP151767.2"/>
</dbReference>
<name>A0AAN0NI21_9RHOB</name>
<dbReference type="PRINTS" id="PR00039">
    <property type="entry name" value="HTHLYSR"/>
</dbReference>
<proteinExistence type="inferred from homology"/>
<dbReference type="AlphaFoldDB" id="A0AAN0NI21"/>
<evidence type="ECO:0000313" key="7">
    <source>
        <dbReference type="Proteomes" id="UP001470809"/>
    </source>
</evidence>
<evidence type="ECO:0000256" key="2">
    <source>
        <dbReference type="ARBA" id="ARBA00023015"/>
    </source>
</evidence>
<keyword evidence="4" id="KW-0804">Transcription</keyword>
<dbReference type="GO" id="GO:0010628">
    <property type="term" value="P:positive regulation of gene expression"/>
    <property type="evidence" value="ECO:0007669"/>
    <property type="project" value="TreeGrafter"/>
</dbReference>
<evidence type="ECO:0000313" key="6">
    <source>
        <dbReference type="EMBL" id="WZU66797.2"/>
    </source>
</evidence>
<dbReference type="PROSITE" id="PS50931">
    <property type="entry name" value="HTH_LYSR"/>
    <property type="match status" value="1"/>
</dbReference>
<sequence>MNLTQLTVFREVMKTGSMSDAARNLGRTQPAISLALKSLEDSLGMVLFDRDTRNLKPVPEAYYLLSEADSVLVQLTQLKRTMERLRVGDEGELHLVAMPGVSTVLLPEFLSVLLSTRPDITLTLHTRSSTQLRELVSSQGVDLGFGDYEADHSRTLQTDVTKISANSFLALPSAHPLAQSKTVSIKALSGEVIGTMHPDHVFEQRRHAAFAREGATTTVKVRSQTVVPLLRFVASGQCCAVVDPLTVASAGLLGETAEQVVFRPLDQPIRYNYAILVPKMRPQSALAGLVATAWRDHVMETLHSLDAAPELTQE</sequence>
<dbReference type="Pfam" id="PF00126">
    <property type="entry name" value="HTH_1"/>
    <property type="match status" value="1"/>
</dbReference>
<protein>
    <submittedName>
        <fullName evidence="6">LysR family transcriptional regulator</fullName>
    </submittedName>
</protein>
<dbReference type="Pfam" id="PF03466">
    <property type="entry name" value="LysR_substrate"/>
    <property type="match status" value="1"/>
</dbReference>
<reference evidence="7" key="1">
    <citation type="submission" date="2024-04" db="EMBL/GenBank/DDBJ databases">
        <title>Phylogenomic analyses of a clade within the roseobacter group suggest taxonomic reassignments of species of the genera Aestuariivita, Citreicella, Loktanella, Nautella, Pelagibaca, Ruegeria, Thalassobius, Thiobacimonas and Tropicibacter, and the proposal o.</title>
        <authorList>
            <person name="Jeon C.O."/>
        </authorList>
    </citation>
    <scope>NUCLEOTIDE SEQUENCE [LARGE SCALE GENOMIC DNA]</scope>
    <source>
        <strain evidence="7">SS1-5</strain>
    </source>
</reference>
<dbReference type="Gene3D" id="1.10.10.10">
    <property type="entry name" value="Winged helix-like DNA-binding domain superfamily/Winged helix DNA-binding domain"/>
    <property type="match status" value="1"/>
</dbReference>
<dbReference type="InterPro" id="IPR036390">
    <property type="entry name" value="WH_DNA-bd_sf"/>
</dbReference>
<dbReference type="PANTHER" id="PTHR30427">
    <property type="entry name" value="TRANSCRIPTIONAL ACTIVATOR PROTEIN LYSR"/>
    <property type="match status" value="1"/>
</dbReference>
<keyword evidence="3" id="KW-0238">DNA-binding</keyword>
<dbReference type="SUPFAM" id="SSF53850">
    <property type="entry name" value="Periplasmic binding protein-like II"/>
    <property type="match status" value="1"/>
</dbReference>
<keyword evidence="7" id="KW-1185">Reference proteome</keyword>
<evidence type="ECO:0000256" key="1">
    <source>
        <dbReference type="ARBA" id="ARBA00009437"/>
    </source>
</evidence>
<evidence type="ECO:0000259" key="5">
    <source>
        <dbReference type="PROSITE" id="PS50931"/>
    </source>
</evidence>